<evidence type="ECO:0000313" key="2">
    <source>
        <dbReference type="EMBL" id="JAC73566.1"/>
    </source>
</evidence>
<feature type="non-terminal residue" evidence="2">
    <location>
        <position position="1"/>
    </location>
</feature>
<reference evidence="2" key="1">
    <citation type="submission" date="2014-05" db="EMBL/GenBank/DDBJ databases">
        <title>The transcriptome of the halophilic microalga Tetraselmis sp. GSL018 isolated from the Great Salt Lake, Utah.</title>
        <authorList>
            <person name="Jinkerson R.E."/>
            <person name="D'Adamo S."/>
            <person name="Posewitz M.C."/>
        </authorList>
    </citation>
    <scope>NUCLEOTIDE SEQUENCE</scope>
    <source>
        <strain evidence="2">GSL018</strain>
    </source>
</reference>
<dbReference type="EMBL" id="GBEZ01012305">
    <property type="protein sequence ID" value="JAC73566.1"/>
    <property type="molecule type" value="Transcribed_RNA"/>
</dbReference>
<evidence type="ECO:0000256" key="1">
    <source>
        <dbReference type="SAM" id="MobiDB-lite"/>
    </source>
</evidence>
<protein>
    <submittedName>
        <fullName evidence="2">Uncharacterized protein</fullName>
    </submittedName>
</protein>
<accession>A0A061RSP6</accession>
<gene>
    <name evidence="2" type="ORF">TSPGSL018_28541</name>
</gene>
<organism evidence="2">
    <name type="scientific">Tetraselmis sp. GSL018</name>
    <dbReference type="NCBI Taxonomy" id="582737"/>
    <lineage>
        <taxon>Eukaryota</taxon>
        <taxon>Viridiplantae</taxon>
        <taxon>Chlorophyta</taxon>
        <taxon>core chlorophytes</taxon>
        <taxon>Chlorodendrophyceae</taxon>
        <taxon>Chlorodendrales</taxon>
        <taxon>Chlorodendraceae</taxon>
        <taxon>Tetraselmis</taxon>
    </lineage>
</organism>
<sequence length="78" mass="8414">DQRRSRAGPLRGVGHACADVMRRWHWDTGGAVWIRGGRRATRLSREGASAHHVPIPHADPRPLPLRAGGDGRGAAPRG</sequence>
<name>A0A061RSP6_9CHLO</name>
<dbReference type="AlphaFoldDB" id="A0A061RSP6"/>
<feature type="region of interest" description="Disordered" evidence="1">
    <location>
        <begin position="44"/>
        <end position="78"/>
    </location>
</feature>
<proteinExistence type="predicted"/>
<feature type="non-terminal residue" evidence="2">
    <location>
        <position position="78"/>
    </location>
</feature>